<reference evidence="2" key="1">
    <citation type="journal article" date="2020" name="Stud. Mycol.">
        <title>101 Dothideomycetes genomes: a test case for predicting lifestyles and emergence of pathogens.</title>
        <authorList>
            <person name="Haridas S."/>
            <person name="Albert R."/>
            <person name="Binder M."/>
            <person name="Bloem J."/>
            <person name="Labutti K."/>
            <person name="Salamov A."/>
            <person name="Andreopoulos B."/>
            <person name="Baker S."/>
            <person name="Barry K."/>
            <person name="Bills G."/>
            <person name="Bluhm B."/>
            <person name="Cannon C."/>
            <person name="Castanera R."/>
            <person name="Culley D."/>
            <person name="Daum C."/>
            <person name="Ezra D."/>
            <person name="Gonzalez J."/>
            <person name="Henrissat B."/>
            <person name="Kuo A."/>
            <person name="Liang C."/>
            <person name="Lipzen A."/>
            <person name="Lutzoni F."/>
            <person name="Magnuson J."/>
            <person name="Mondo S."/>
            <person name="Nolan M."/>
            <person name="Ohm R."/>
            <person name="Pangilinan J."/>
            <person name="Park H.-J."/>
            <person name="Ramirez L."/>
            <person name="Alfaro M."/>
            <person name="Sun H."/>
            <person name="Tritt A."/>
            <person name="Yoshinaga Y."/>
            <person name="Zwiers L.-H."/>
            <person name="Turgeon B."/>
            <person name="Goodwin S."/>
            <person name="Spatafora J."/>
            <person name="Crous P."/>
            <person name="Grigoriev I."/>
        </authorList>
    </citation>
    <scope>NUCLEOTIDE SEQUENCE</scope>
    <source>
        <strain evidence="2">CBS 109.77</strain>
    </source>
</reference>
<evidence type="ECO:0000313" key="3">
    <source>
        <dbReference type="Proteomes" id="UP000799757"/>
    </source>
</evidence>
<gene>
    <name evidence="2" type="ORF">K505DRAFT_340909</name>
</gene>
<sequence length="603" mass="66966">MALRPHSATGENDRRLPENGPVGAPRFPPIELSERTRSKQKCEADVELGDPGPSDPNRRILRRILPIRRKVSKGTSTISKGISQGSAPEANKLVGMNHPGLSSQPPSIHSCLISPTPISSQPPGIKRKRVQELETKAEANEQEDVRASKHVRELPPSNHISEYTLRWVYHTMDASAKPQAVKWPSSTGSVRSDRSLMTSNSHYRSKHLKDANIFVHVDPPRDIHAFIDNIVNKRPSYERYDMLRVEAKKFWRKCKVMVYATDGEDDFTHIFSSVFEKIGAGSLILHENATWKTALKPTTRQENENSGLLSVFNAMNIDVDDDEEVGRPSIPPPPKHDQQSASHAHISTQNARANTSDTEPLPGRTPPHPDTETLSASTTHQPGRAYDMSPIQTPCPDITIGIEKSALVFALAEAVARYTFSYTTTNAKQLLEILQAAKMPSERNGRPEQALIMVPTLDAEELTFPTLLFESKGYSAGEQVFEAQNQAAVSGACGIKMQMMLDELVRRTTTGPYAPPTPLKSTPPLVFSVCTEGPYHELWAHYTTVENGEHKFNMALLNTCNGVVLKQVEKFFFQVYNVMIWTTGPFLDTLAERLALVAKRANA</sequence>
<evidence type="ECO:0000313" key="2">
    <source>
        <dbReference type="EMBL" id="KAF2789875.1"/>
    </source>
</evidence>
<feature type="compositionally biased region" description="Polar residues" evidence="1">
    <location>
        <begin position="372"/>
        <end position="381"/>
    </location>
</feature>
<organism evidence="2 3">
    <name type="scientific">Melanomma pulvis-pyrius CBS 109.77</name>
    <dbReference type="NCBI Taxonomy" id="1314802"/>
    <lineage>
        <taxon>Eukaryota</taxon>
        <taxon>Fungi</taxon>
        <taxon>Dikarya</taxon>
        <taxon>Ascomycota</taxon>
        <taxon>Pezizomycotina</taxon>
        <taxon>Dothideomycetes</taxon>
        <taxon>Pleosporomycetidae</taxon>
        <taxon>Pleosporales</taxon>
        <taxon>Melanommataceae</taxon>
        <taxon>Melanomma</taxon>
    </lineage>
</organism>
<feature type="region of interest" description="Disordered" evidence="1">
    <location>
        <begin position="1"/>
        <end position="58"/>
    </location>
</feature>
<keyword evidence="3" id="KW-1185">Reference proteome</keyword>
<feature type="compositionally biased region" description="Polar residues" evidence="1">
    <location>
        <begin position="339"/>
        <end position="358"/>
    </location>
</feature>
<feature type="compositionally biased region" description="Basic and acidic residues" evidence="1">
    <location>
        <begin position="32"/>
        <end position="44"/>
    </location>
</feature>
<evidence type="ECO:0000256" key="1">
    <source>
        <dbReference type="SAM" id="MobiDB-lite"/>
    </source>
</evidence>
<proteinExistence type="predicted"/>
<feature type="region of interest" description="Disordered" evidence="1">
    <location>
        <begin position="71"/>
        <end position="126"/>
    </location>
</feature>
<name>A0A6A6X143_9PLEO</name>
<dbReference type="Proteomes" id="UP000799757">
    <property type="component" value="Unassembled WGS sequence"/>
</dbReference>
<feature type="compositionally biased region" description="Polar residues" evidence="1">
    <location>
        <begin position="73"/>
        <end position="86"/>
    </location>
</feature>
<dbReference type="OrthoDB" id="5372703at2759"/>
<dbReference type="EMBL" id="MU002108">
    <property type="protein sequence ID" value="KAF2789875.1"/>
    <property type="molecule type" value="Genomic_DNA"/>
</dbReference>
<protein>
    <submittedName>
        <fullName evidence="2">Uncharacterized protein</fullName>
    </submittedName>
</protein>
<accession>A0A6A6X143</accession>
<feature type="region of interest" description="Disordered" evidence="1">
    <location>
        <begin position="322"/>
        <end position="390"/>
    </location>
</feature>
<dbReference type="AlphaFoldDB" id="A0A6A6X143"/>